<name>A0ABD0Y3Z1_9HEMI</name>
<dbReference type="EMBL" id="JBFDAA010000016">
    <property type="protein sequence ID" value="KAL1117400.1"/>
    <property type="molecule type" value="Genomic_DNA"/>
</dbReference>
<reference evidence="2 3" key="1">
    <citation type="submission" date="2024-07" db="EMBL/GenBank/DDBJ databases">
        <title>Chromosome-level genome assembly of the water stick insect Ranatra chinensis (Heteroptera: Nepidae).</title>
        <authorList>
            <person name="Liu X."/>
        </authorList>
    </citation>
    <scope>NUCLEOTIDE SEQUENCE [LARGE SCALE GENOMIC DNA]</scope>
    <source>
        <strain evidence="2">Cailab_2021Rc</strain>
        <tissue evidence="2">Muscle</tissue>
    </source>
</reference>
<dbReference type="Proteomes" id="UP001558652">
    <property type="component" value="Unassembled WGS sequence"/>
</dbReference>
<evidence type="ECO:0000256" key="1">
    <source>
        <dbReference type="SAM" id="MobiDB-lite"/>
    </source>
</evidence>
<comment type="caution">
    <text evidence="2">The sequence shown here is derived from an EMBL/GenBank/DDBJ whole genome shotgun (WGS) entry which is preliminary data.</text>
</comment>
<evidence type="ECO:0000313" key="2">
    <source>
        <dbReference type="EMBL" id="KAL1117400.1"/>
    </source>
</evidence>
<evidence type="ECO:0000313" key="3">
    <source>
        <dbReference type="Proteomes" id="UP001558652"/>
    </source>
</evidence>
<organism evidence="2 3">
    <name type="scientific">Ranatra chinensis</name>
    <dbReference type="NCBI Taxonomy" id="642074"/>
    <lineage>
        <taxon>Eukaryota</taxon>
        <taxon>Metazoa</taxon>
        <taxon>Ecdysozoa</taxon>
        <taxon>Arthropoda</taxon>
        <taxon>Hexapoda</taxon>
        <taxon>Insecta</taxon>
        <taxon>Pterygota</taxon>
        <taxon>Neoptera</taxon>
        <taxon>Paraneoptera</taxon>
        <taxon>Hemiptera</taxon>
        <taxon>Heteroptera</taxon>
        <taxon>Panheteroptera</taxon>
        <taxon>Nepomorpha</taxon>
        <taxon>Nepidae</taxon>
        <taxon>Ranatrinae</taxon>
        <taxon>Ranatra</taxon>
    </lineage>
</organism>
<feature type="region of interest" description="Disordered" evidence="1">
    <location>
        <begin position="82"/>
        <end position="103"/>
    </location>
</feature>
<protein>
    <submittedName>
        <fullName evidence="2">Uncharacterized protein</fullName>
    </submittedName>
</protein>
<gene>
    <name evidence="2" type="ORF">AAG570_004726</name>
</gene>
<dbReference type="AlphaFoldDB" id="A0ABD0Y3Z1"/>
<proteinExistence type="predicted"/>
<accession>A0ABD0Y3Z1</accession>
<keyword evidence="3" id="KW-1185">Reference proteome</keyword>
<sequence>MASKSRNMIYQNKKQETTEIGCALVKDTLTDEDNEILERKQTELLKKLSEFEAITRHVRELVGLNDISSSQLGPTLRANIQQTPSAAAPPPQPPSATGHLPPAEDKLPKVIICGVDSITQVPKIIVCEPVKKGDDQPTYQQFPGKPGDPGTRGEEKALVAAGIPGMGGMPPGMGGMPPGMGGMPPGMGGMPPGMGGMPPGLGGMSPGMRGMPPGMGGMPPGMGGMPPGMGGMPPGMRGMPQGPGGMPPCMSPYGMPFPRGGGMMAGMCGPLDPNFQDKLPNQIADKEGNRSDIIYDLCIDLVLHIIVKF</sequence>